<name>A0A017S0K4_ASPRC</name>
<dbReference type="Gene3D" id="3.90.180.10">
    <property type="entry name" value="Medium-chain alcohol dehydrogenases, catalytic domain"/>
    <property type="match status" value="1"/>
</dbReference>
<feature type="domain" description="Alcohol dehydrogenase-like C-terminal" evidence="2">
    <location>
        <begin position="42"/>
        <end position="127"/>
    </location>
</feature>
<feature type="transmembrane region" description="Helical" evidence="1">
    <location>
        <begin position="42"/>
        <end position="61"/>
    </location>
</feature>
<dbReference type="Proteomes" id="UP000019804">
    <property type="component" value="Unassembled WGS sequence"/>
</dbReference>
<evidence type="ECO:0000313" key="4">
    <source>
        <dbReference type="Proteomes" id="UP000019804"/>
    </source>
</evidence>
<protein>
    <submittedName>
        <fullName evidence="3">NAD(P)-binding protein</fullName>
    </submittedName>
</protein>
<evidence type="ECO:0000256" key="1">
    <source>
        <dbReference type="SAM" id="Phobius"/>
    </source>
</evidence>
<evidence type="ECO:0000313" key="3">
    <source>
        <dbReference type="EMBL" id="EYE90149.1"/>
    </source>
</evidence>
<dbReference type="InterPro" id="IPR036291">
    <property type="entry name" value="NAD(P)-bd_dom_sf"/>
</dbReference>
<organism evidence="3 4">
    <name type="scientific">Aspergillus ruber (strain CBS 135680)</name>
    <dbReference type="NCBI Taxonomy" id="1388766"/>
    <lineage>
        <taxon>Eukaryota</taxon>
        <taxon>Fungi</taxon>
        <taxon>Dikarya</taxon>
        <taxon>Ascomycota</taxon>
        <taxon>Pezizomycotina</taxon>
        <taxon>Eurotiomycetes</taxon>
        <taxon>Eurotiomycetidae</taxon>
        <taxon>Eurotiales</taxon>
        <taxon>Aspergillaceae</taxon>
        <taxon>Aspergillus</taxon>
        <taxon>Aspergillus subgen. Aspergillus</taxon>
    </lineage>
</organism>
<dbReference type="OrthoDB" id="72788at2759"/>
<dbReference type="EMBL" id="KK088469">
    <property type="protein sequence ID" value="EYE90149.1"/>
    <property type="molecule type" value="Genomic_DNA"/>
</dbReference>
<dbReference type="GeneID" id="63702650"/>
<proteinExistence type="predicted"/>
<accession>A0A017S0K4</accession>
<dbReference type="InterPro" id="IPR052711">
    <property type="entry name" value="Zinc_ADH-like"/>
</dbReference>
<dbReference type="STRING" id="1388766.A0A017S0K4"/>
<dbReference type="Gene3D" id="3.40.50.720">
    <property type="entry name" value="NAD(P)-binding Rossmann-like Domain"/>
    <property type="match status" value="1"/>
</dbReference>
<dbReference type="HOGENOM" id="CLU_855240_0_0_1"/>
<dbReference type="SUPFAM" id="SSF51366">
    <property type="entry name" value="Ribulose-phoshate binding barrel"/>
    <property type="match status" value="1"/>
</dbReference>
<reference evidence="4" key="1">
    <citation type="journal article" date="2014" name="Nat. Commun.">
        <title>Genomic adaptations of the halophilic Dead Sea filamentous fungus Eurotium rubrum.</title>
        <authorList>
            <person name="Kis-Papo T."/>
            <person name="Weig A.R."/>
            <person name="Riley R."/>
            <person name="Persoh D."/>
            <person name="Salamov A."/>
            <person name="Sun H."/>
            <person name="Lipzen A."/>
            <person name="Wasser S.P."/>
            <person name="Rambold G."/>
            <person name="Grigoriev I.V."/>
            <person name="Nevo E."/>
        </authorList>
    </citation>
    <scope>NUCLEOTIDE SEQUENCE [LARGE SCALE GENOMIC DNA]</scope>
    <source>
        <strain evidence="4">CBS 135680</strain>
    </source>
</reference>
<dbReference type="AlphaFoldDB" id="A0A017S0K4"/>
<dbReference type="PANTHER" id="PTHR45033">
    <property type="match status" value="1"/>
</dbReference>
<dbReference type="InterPro" id="IPR011060">
    <property type="entry name" value="RibuloseP-bd_barrel"/>
</dbReference>
<gene>
    <name evidence="3" type="ORF">EURHEDRAFT_551004</name>
</gene>
<dbReference type="SUPFAM" id="SSF51735">
    <property type="entry name" value="NAD(P)-binding Rossmann-fold domains"/>
    <property type="match status" value="1"/>
</dbReference>
<keyword evidence="1" id="KW-1133">Transmembrane helix</keyword>
<evidence type="ECO:0000259" key="2">
    <source>
        <dbReference type="Pfam" id="PF00107"/>
    </source>
</evidence>
<keyword evidence="1" id="KW-0472">Membrane</keyword>
<keyword evidence="4" id="KW-1185">Reference proteome</keyword>
<dbReference type="InterPro" id="IPR013149">
    <property type="entry name" value="ADH-like_C"/>
</dbReference>
<dbReference type="PANTHER" id="PTHR45033:SF2">
    <property type="entry name" value="ZINC-TYPE ALCOHOL DEHYDROGENASE-LIKE PROTEIN C1773.06C"/>
    <property type="match status" value="1"/>
</dbReference>
<dbReference type="RefSeq" id="XP_040633839.1">
    <property type="nucleotide sequence ID" value="XM_040787526.1"/>
</dbReference>
<keyword evidence="1" id="KW-0812">Transmembrane</keyword>
<sequence>MPAVESHIRIASQSRIRQDRQAASGITPLKASDYVLAQGTGGVSLFAILFALAAGATIIATTSSEKARKLKDLGTQHILNYRDDPNWGETARKLTRDELGCQRVIESFNCVARGGGINVIGFLTGQGHAEDGPMYLQPLLQACIVRWIEVGNRIQFEEMNRAIEGYGIEPVVDLRAFGLRELKEAYNMFGGSGILGRLFFQMRFSRQQLSLDHRGNQDLTELFHVRNVAARAKHEEKTDYLDLAVWDYRKEAQEPPFEGRRLVSVFMELPQSSVRVGASGHILSARQAAGVLDVGCDFVMIGKAAVLDAELSDEYCALELPVTGD</sequence>
<dbReference type="Pfam" id="PF00107">
    <property type="entry name" value="ADH_zinc_N"/>
    <property type="match status" value="1"/>
</dbReference>